<evidence type="ECO:0000256" key="9">
    <source>
        <dbReference type="SAM" id="Phobius"/>
    </source>
</evidence>
<name>A0A670IPP3_PODMU</name>
<feature type="region of interest" description="Disordered" evidence="8">
    <location>
        <begin position="93"/>
        <end position="115"/>
    </location>
</feature>
<keyword evidence="4 10" id="KW-0732">Signal</keyword>
<gene>
    <name evidence="11" type="primary">CD164L2</name>
</gene>
<feature type="transmembrane region" description="Helical" evidence="9">
    <location>
        <begin position="146"/>
        <end position="167"/>
    </location>
</feature>
<reference evidence="11" key="3">
    <citation type="submission" date="2025-09" db="UniProtKB">
        <authorList>
            <consortium name="Ensembl"/>
        </authorList>
    </citation>
    <scope>IDENTIFICATION</scope>
</reference>
<evidence type="ECO:0000313" key="11">
    <source>
        <dbReference type="Ensembl" id="ENSPMRP00000013494.1"/>
    </source>
</evidence>
<dbReference type="AlphaFoldDB" id="A0A670IPP3"/>
<dbReference type="CTD" id="388611"/>
<dbReference type="OMA" id="VQGGCKQ"/>
<dbReference type="GO" id="GO:0016020">
    <property type="term" value="C:membrane"/>
    <property type="evidence" value="ECO:0007669"/>
    <property type="project" value="UniProtKB-SubCell"/>
</dbReference>
<keyword evidence="3 9" id="KW-0812">Transmembrane</keyword>
<dbReference type="Pfam" id="PF05283">
    <property type="entry name" value="MGC-24"/>
    <property type="match status" value="1"/>
</dbReference>
<evidence type="ECO:0000256" key="4">
    <source>
        <dbReference type="ARBA" id="ARBA00022729"/>
    </source>
</evidence>
<keyword evidence="6 9" id="KW-0472">Membrane</keyword>
<dbReference type="GO" id="GO:0031410">
    <property type="term" value="C:cytoplasmic vesicle"/>
    <property type="evidence" value="ECO:0007669"/>
    <property type="project" value="TreeGrafter"/>
</dbReference>
<proteinExistence type="inferred from homology"/>
<keyword evidence="7" id="KW-0325">Glycoprotein</keyword>
<keyword evidence="12" id="KW-1185">Reference proteome</keyword>
<evidence type="ECO:0000256" key="3">
    <source>
        <dbReference type="ARBA" id="ARBA00022692"/>
    </source>
</evidence>
<protein>
    <submittedName>
        <fullName evidence="11">CD164 molecule like 2</fullName>
    </submittedName>
</protein>
<evidence type="ECO:0000256" key="10">
    <source>
        <dbReference type="SAM" id="SignalP"/>
    </source>
</evidence>
<evidence type="ECO:0000256" key="8">
    <source>
        <dbReference type="SAM" id="MobiDB-lite"/>
    </source>
</evidence>
<dbReference type="PANTHER" id="PTHR11337:SF11">
    <property type="entry name" value="CD164 SIALOMUCIN-LIKE 2 PROTEIN"/>
    <property type="match status" value="1"/>
</dbReference>
<dbReference type="Proteomes" id="UP000472272">
    <property type="component" value="Chromosome 8"/>
</dbReference>
<evidence type="ECO:0000256" key="7">
    <source>
        <dbReference type="ARBA" id="ARBA00023180"/>
    </source>
</evidence>
<comment type="similarity">
    <text evidence="2">Belongs to the CD164 family.</text>
</comment>
<accession>A0A670IPP3</accession>
<reference evidence="11 12" key="1">
    <citation type="journal article" date="2019" name="Proc. Natl. Acad. Sci. U.S.A.">
        <title>Regulatory changes in pterin and carotenoid genes underlie balanced color polymorphisms in the wall lizard.</title>
        <authorList>
            <person name="Andrade P."/>
            <person name="Pinho C."/>
            <person name="Perez I de Lanuza G."/>
            <person name="Afonso S."/>
            <person name="Brejcha J."/>
            <person name="Rubin C.J."/>
            <person name="Wallerman O."/>
            <person name="Pereira P."/>
            <person name="Sabatino S.J."/>
            <person name="Bellati A."/>
            <person name="Pellitteri-Rosa D."/>
            <person name="Bosakova Z."/>
            <person name="Bunikis I."/>
            <person name="Carretero M.A."/>
            <person name="Feiner N."/>
            <person name="Marsik P."/>
            <person name="Pauperio F."/>
            <person name="Salvi D."/>
            <person name="Soler L."/>
            <person name="While G.M."/>
            <person name="Uller T."/>
            <person name="Font E."/>
            <person name="Andersson L."/>
            <person name="Carneiro M."/>
        </authorList>
    </citation>
    <scope>NUCLEOTIDE SEQUENCE</scope>
</reference>
<evidence type="ECO:0000313" key="12">
    <source>
        <dbReference type="Proteomes" id="UP000472272"/>
    </source>
</evidence>
<dbReference type="GeneID" id="114601493"/>
<evidence type="ECO:0000256" key="6">
    <source>
        <dbReference type="ARBA" id="ARBA00023136"/>
    </source>
</evidence>
<dbReference type="GeneTree" id="ENSGT00530000063929"/>
<reference evidence="11" key="2">
    <citation type="submission" date="2025-08" db="UniProtKB">
        <authorList>
            <consortium name="Ensembl"/>
        </authorList>
    </citation>
    <scope>IDENTIFICATION</scope>
</reference>
<evidence type="ECO:0000256" key="5">
    <source>
        <dbReference type="ARBA" id="ARBA00022989"/>
    </source>
</evidence>
<evidence type="ECO:0000256" key="1">
    <source>
        <dbReference type="ARBA" id="ARBA00004479"/>
    </source>
</evidence>
<feature type="chain" id="PRO_5025335850" evidence="10">
    <location>
        <begin position="25"/>
        <end position="178"/>
    </location>
</feature>
<dbReference type="InterPro" id="IPR007947">
    <property type="entry name" value="CD164_MGC24"/>
</dbReference>
<organism evidence="11 12">
    <name type="scientific">Podarcis muralis</name>
    <name type="common">Wall lizard</name>
    <name type="synonym">Lacerta muralis</name>
    <dbReference type="NCBI Taxonomy" id="64176"/>
    <lineage>
        <taxon>Eukaryota</taxon>
        <taxon>Metazoa</taxon>
        <taxon>Chordata</taxon>
        <taxon>Craniata</taxon>
        <taxon>Vertebrata</taxon>
        <taxon>Euteleostomi</taxon>
        <taxon>Lepidosauria</taxon>
        <taxon>Squamata</taxon>
        <taxon>Bifurcata</taxon>
        <taxon>Unidentata</taxon>
        <taxon>Episquamata</taxon>
        <taxon>Laterata</taxon>
        <taxon>Lacertibaenia</taxon>
        <taxon>Lacertidae</taxon>
        <taxon>Podarcis</taxon>
    </lineage>
</organism>
<dbReference type="PANTHER" id="PTHR11337">
    <property type="entry name" value="MUCIN/PORIMIN"/>
    <property type="match status" value="1"/>
</dbReference>
<keyword evidence="5 9" id="KW-1133">Transmembrane helix</keyword>
<feature type="signal peptide" evidence="10">
    <location>
        <begin position="1"/>
        <end position="24"/>
    </location>
</feature>
<sequence>MPPAAARAWHLRAALLCALICAHGGVPSQAGECKELESCDKCIEGDATLNITNCVWMHCRESEEKPGSGSCVVKGEPAKEKCHFYNVTTRCEASEATTKQPPQPTTKEPPKPATKEHEIITLGTTASPPLTDSPEFHPPGFDSASFIGGIILVLSLQAVVFFVVKFLKAKDSTYQTLI</sequence>
<comment type="subcellular location">
    <subcellularLocation>
        <location evidence="1">Membrane</location>
        <topology evidence="1">Single-pass type I membrane protein</topology>
    </subcellularLocation>
</comment>
<dbReference type="RefSeq" id="XP_028594517.1">
    <property type="nucleotide sequence ID" value="XM_028738684.1"/>
</dbReference>
<evidence type="ECO:0000256" key="2">
    <source>
        <dbReference type="ARBA" id="ARBA00005341"/>
    </source>
</evidence>
<dbReference type="Ensembl" id="ENSPMRT00000014412.1">
    <property type="protein sequence ID" value="ENSPMRP00000013494.1"/>
    <property type="gene ID" value="ENSPMRG00000009039.1"/>
</dbReference>